<evidence type="ECO:0000256" key="1">
    <source>
        <dbReference type="SAM" id="SignalP"/>
    </source>
</evidence>
<proteinExistence type="predicted"/>
<keyword evidence="3" id="KW-1185">Reference proteome</keyword>
<accession>A0ABU7IX53</accession>
<evidence type="ECO:0000313" key="2">
    <source>
        <dbReference type="EMBL" id="MEE1977513.1"/>
    </source>
</evidence>
<reference evidence="2 3" key="1">
    <citation type="submission" date="2024-01" db="EMBL/GenBank/DDBJ databases">
        <title>Maribacter spp. originated from different algae showed divergent polysaccharides utilization ability.</title>
        <authorList>
            <person name="Wang H."/>
            <person name="Wu Y."/>
        </authorList>
    </citation>
    <scope>NUCLEOTIDE SEQUENCE [LARGE SCALE GENOMIC DNA]</scope>
    <source>
        <strain evidence="2 3">PR1</strain>
    </source>
</reference>
<dbReference type="Proteomes" id="UP001356308">
    <property type="component" value="Unassembled WGS sequence"/>
</dbReference>
<comment type="caution">
    <text evidence="2">The sequence shown here is derived from an EMBL/GenBank/DDBJ whole genome shotgun (WGS) entry which is preliminary data.</text>
</comment>
<feature type="signal peptide" evidence="1">
    <location>
        <begin position="1"/>
        <end position="22"/>
    </location>
</feature>
<dbReference type="EMBL" id="JAZDDG010000007">
    <property type="protein sequence ID" value="MEE1977513.1"/>
    <property type="molecule type" value="Genomic_DNA"/>
</dbReference>
<feature type="chain" id="PRO_5045726692" description="DUF4625 domain-containing protein" evidence="1">
    <location>
        <begin position="23"/>
        <end position="121"/>
    </location>
</feature>
<dbReference type="RefSeq" id="WP_272652195.1">
    <property type="nucleotide sequence ID" value="NZ_JAZDDG010000007.1"/>
</dbReference>
<gene>
    <name evidence="2" type="ORF">V1I91_15635</name>
</gene>
<evidence type="ECO:0008006" key="4">
    <source>
        <dbReference type="Google" id="ProtNLM"/>
    </source>
</evidence>
<protein>
    <recommendedName>
        <fullName evidence="4">DUF4625 domain-containing protein</fullName>
    </recommendedName>
</protein>
<organism evidence="2 3">
    <name type="scientific">Maribacter cobaltidurans</name>
    <dbReference type="NCBI Taxonomy" id="1178778"/>
    <lineage>
        <taxon>Bacteria</taxon>
        <taxon>Pseudomonadati</taxon>
        <taxon>Bacteroidota</taxon>
        <taxon>Flavobacteriia</taxon>
        <taxon>Flavobacteriales</taxon>
        <taxon>Flavobacteriaceae</taxon>
        <taxon>Maribacter</taxon>
    </lineage>
</organism>
<evidence type="ECO:0000313" key="3">
    <source>
        <dbReference type="Proteomes" id="UP001356308"/>
    </source>
</evidence>
<keyword evidence="1" id="KW-0732">Signal</keyword>
<name>A0ABU7IX53_9FLAO</name>
<dbReference type="PROSITE" id="PS51257">
    <property type="entry name" value="PROKAR_LIPOPROTEIN"/>
    <property type="match status" value="1"/>
</dbReference>
<sequence>MKRLLVVCVVFFGIFLSCTDQDDDVDMVNIRIKNDTEFSFTEVRIVEKDTVYENIPAGEFSEYYEFLNAAEEMGLSIVSDSSFFSYIPNTDVIDSLPIGFYTYEIGIDEENQVQFNFRIDY</sequence>